<keyword evidence="3" id="KW-1185">Reference proteome</keyword>
<name>A0ABP9J0Z0_9MICO</name>
<protein>
    <submittedName>
        <fullName evidence="2">Uncharacterized protein</fullName>
    </submittedName>
</protein>
<accession>A0ABP9J0Z0</accession>
<reference evidence="3" key="1">
    <citation type="journal article" date="2019" name="Int. J. Syst. Evol. Microbiol.">
        <title>The Global Catalogue of Microorganisms (GCM) 10K type strain sequencing project: providing services to taxonomists for standard genome sequencing and annotation.</title>
        <authorList>
            <consortium name="The Broad Institute Genomics Platform"/>
            <consortium name="The Broad Institute Genome Sequencing Center for Infectious Disease"/>
            <person name="Wu L."/>
            <person name="Ma J."/>
        </authorList>
    </citation>
    <scope>NUCLEOTIDE SEQUENCE [LARGE SCALE GENOMIC DNA]</scope>
    <source>
        <strain evidence="3">JCM 17687</strain>
    </source>
</reference>
<evidence type="ECO:0000313" key="3">
    <source>
        <dbReference type="Proteomes" id="UP001500427"/>
    </source>
</evidence>
<evidence type="ECO:0000313" key="2">
    <source>
        <dbReference type="EMBL" id="GAA5017088.1"/>
    </source>
</evidence>
<sequence length="134" mass="14765">MGVHRVEERLGRHTDPLLHPNETHETRHVDHSYVCRLVRTPLRRTTVAAFDIDVHIHFHIHVHVHIHDHVDSDVALDADTSTGGAQSARATASTGAGRPRVVFDHLAVAPTVLDDPTVVAGVGVTHLTYPVLRE</sequence>
<dbReference type="EMBL" id="BAABIW010000002">
    <property type="protein sequence ID" value="GAA5017088.1"/>
    <property type="molecule type" value="Genomic_DNA"/>
</dbReference>
<proteinExistence type="predicted"/>
<feature type="region of interest" description="Disordered" evidence="1">
    <location>
        <begin position="1"/>
        <end position="24"/>
    </location>
</feature>
<comment type="caution">
    <text evidence="2">The sequence shown here is derived from an EMBL/GenBank/DDBJ whole genome shotgun (WGS) entry which is preliminary data.</text>
</comment>
<gene>
    <name evidence="2" type="ORF">GCM10023258_03210</name>
</gene>
<dbReference type="Proteomes" id="UP001500427">
    <property type="component" value="Unassembled WGS sequence"/>
</dbReference>
<evidence type="ECO:0000256" key="1">
    <source>
        <dbReference type="SAM" id="MobiDB-lite"/>
    </source>
</evidence>
<organism evidence="2 3">
    <name type="scientific">Terrabacter aeriphilus</name>
    <dbReference type="NCBI Taxonomy" id="515662"/>
    <lineage>
        <taxon>Bacteria</taxon>
        <taxon>Bacillati</taxon>
        <taxon>Actinomycetota</taxon>
        <taxon>Actinomycetes</taxon>
        <taxon>Micrococcales</taxon>
        <taxon>Intrasporangiaceae</taxon>
        <taxon>Terrabacter</taxon>
    </lineage>
</organism>